<reference evidence="2 3" key="1">
    <citation type="submission" date="2021-02" db="EMBL/GenBank/DDBJ databases">
        <title>De Novo genome assembly of isolated myxobacteria.</title>
        <authorList>
            <person name="Stevens D.C."/>
        </authorList>
    </citation>
    <scope>NUCLEOTIDE SEQUENCE [LARGE SCALE GENOMIC DNA]</scope>
    <source>
        <strain evidence="3">SCPEA02</strain>
    </source>
</reference>
<dbReference type="Pfam" id="PF12680">
    <property type="entry name" value="SnoaL_2"/>
    <property type="match status" value="1"/>
</dbReference>
<dbReference type="RefSeq" id="WP_206729011.1">
    <property type="nucleotide sequence ID" value="NZ_CP071090.1"/>
</dbReference>
<dbReference type="InterPro" id="IPR037401">
    <property type="entry name" value="SnoaL-like"/>
</dbReference>
<feature type="domain" description="SnoaL-like" evidence="1">
    <location>
        <begin position="11"/>
        <end position="110"/>
    </location>
</feature>
<gene>
    <name evidence="2" type="ORF">JY651_22380</name>
</gene>
<dbReference type="InterPro" id="IPR032710">
    <property type="entry name" value="NTF2-like_dom_sf"/>
</dbReference>
<dbReference type="EMBL" id="CP071090">
    <property type="protein sequence ID" value="QSQ27490.1"/>
    <property type="molecule type" value="Genomic_DNA"/>
</dbReference>
<dbReference type="Proteomes" id="UP000662747">
    <property type="component" value="Chromosome"/>
</dbReference>
<organism evidence="2 3">
    <name type="scientific">Pyxidicoccus parkwayensis</name>
    <dbReference type="NCBI Taxonomy" id="2813578"/>
    <lineage>
        <taxon>Bacteria</taxon>
        <taxon>Pseudomonadati</taxon>
        <taxon>Myxococcota</taxon>
        <taxon>Myxococcia</taxon>
        <taxon>Myxococcales</taxon>
        <taxon>Cystobacterineae</taxon>
        <taxon>Myxococcaceae</taxon>
        <taxon>Pyxidicoccus</taxon>
    </lineage>
</organism>
<dbReference type="SUPFAM" id="SSF54427">
    <property type="entry name" value="NTF2-like"/>
    <property type="match status" value="1"/>
</dbReference>
<protein>
    <submittedName>
        <fullName evidence="2">Nuclear transport factor 2 family protein</fullName>
    </submittedName>
</protein>
<evidence type="ECO:0000259" key="1">
    <source>
        <dbReference type="Pfam" id="PF12680"/>
    </source>
</evidence>
<evidence type="ECO:0000313" key="3">
    <source>
        <dbReference type="Proteomes" id="UP000662747"/>
    </source>
</evidence>
<evidence type="ECO:0000313" key="2">
    <source>
        <dbReference type="EMBL" id="QSQ27490.1"/>
    </source>
</evidence>
<sequence>MNDLTKTIDLYLSAWNETQPTRRAELISQVWATDGRLIDPPHAAQGHTGINDMMGALHTQFPGHRFRRASGIDSHHDQVRFAWELVGPNGAVAVAGMDVGELSADGRLRRITGFFGPLPELTKA</sequence>
<name>A0ABX7PAI9_9BACT</name>
<proteinExistence type="predicted"/>
<accession>A0ABX7PAI9</accession>
<dbReference type="Gene3D" id="3.10.450.50">
    <property type="match status" value="1"/>
</dbReference>
<keyword evidence="3" id="KW-1185">Reference proteome</keyword>